<evidence type="ECO:0000256" key="6">
    <source>
        <dbReference type="ARBA" id="ARBA00022989"/>
    </source>
</evidence>
<feature type="transmembrane region" description="Helical" evidence="9">
    <location>
        <begin position="21"/>
        <end position="42"/>
    </location>
</feature>
<feature type="domain" description="Tripartite ATP-independent periplasmic transporters DctQ component" evidence="10">
    <location>
        <begin position="31"/>
        <end position="159"/>
    </location>
</feature>
<evidence type="ECO:0000256" key="4">
    <source>
        <dbReference type="ARBA" id="ARBA00022519"/>
    </source>
</evidence>
<dbReference type="EMBL" id="FUYA01000003">
    <property type="protein sequence ID" value="SKA69310.1"/>
    <property type="molecule type" value="Genomic_DNA"/>
</dbReference>
<feature type="transmembrane region" description="Helical" evidence="9">
    <location>
        <begin position="134"/>
        <end position="155"/>
    </location>
</feature>
<dbReference type="GO" id="GO:0022857">
    <property type="term" value="F:transmembrane transporter activity"/>
    <property type="evidence" value="ECO:0007669"/>
    <property type="project" value="TreeGrafter"/>
</dbReference>
<sequence length="163" mass="18274">MNGLFKTAAILSRIAEKLGELLLLLCGVGMVCDISLQVFFRYVLNDSLFWSEELGRILLVWLTFFGASVAYKRGAHIGVDVLVSRFSAPVQRILRVFSHLVCLCFFAVILFYGTQFLGFLKFQSTTTLGISKQLPFLTVPVSAAFLLLHGLYFLLRDLRGKQA</sequence>
<dbReference type="GO" id="GO:0015740">
    <property type="term" value="P:C4-dicarboxylate transport"/>
    <property type="evidence" value="ECO:0007669"/>
    <property type="project" value="TreeGrafter"/>
</dbReference>
<evidence type="ECO:0000256" key="8">
    <source>
        <dbReference type="ARBA" id="ARBA00038436"/>
    </source>
</evidence>
<feature type="transmembrane region" description="Helical" evidence="9">
    <location>
        <begin position="54"/>
        <end position="72"/>
    </location>
</feature>
<dbReference type="RefSeq" id="WP_159445925.1">
    <property type="nucleotide sequence ID" value="NZ_FUYA01000003.1"/>
</dbReference>
<dbReference type="Proteomes" id="UP000189733">
    <property type="component" value="Unassembled WGS sequence"/>
</dbReference>
<name>A0A1T4VWB7_9BACT</name>
<reference evidence="11 12" key="1">
    <citation type="submission" date="2017-02" db="EMBL/GenBank/DDBJ databases">
        <authorList>
            <person name="Peterson S.W."/>
        </authorList>
    </citation>
    <scope>NUCLEOTIDE SEQUENCE [LARGE SCALE GENOMIC DNA]</scope>
    <source>
        <strain evidence="11 12">DSM 18034</strain>
    </source>
</reference>
<gene>
    <name evidence="11" type="ORF">SAMN02745702_01100</name>
</gene>
<evidence type="ECO:0000259" key="10">
    <source>
        <dbReference type="Pfam" id="PF04290"/>
    </source>
</evidence>
<accession>A0A1T4VWB7</accession>
<dbReference type="AlphaFoldDB" id="A0A1T4VWB7"/>
<proteinExistence type="inferred from homology"/>
<keyword evidence="7 9" id="KW-0472">Membrane</keyword>
<evidence type="ECO:0000256" key="3">
    <source>
        <dbReference type="ARBA" id="ARBA00022475"/>
    </source>
</evidence>
<dbReference type="OrthoDB" id="5454104at2"/>
<comment type="subcellular location">
    <subcellularLocation>
        <location evidence="1">Cell inner membrane</location>
        <topology evidence="1">Multi-pass membrane protein</topology>
    </subcellularLocation>
</comment>
<keyword evidence="5 9" id="KW-0812">Transmembrane</keyword>
<comment type="similarity">
    <text evidence="8">Belongs to the TRAP transporter small permease family.</text>
</comment>
<keyword evidence="6 9" id="KW-1133">Transmembrane helix</keyword>
<keyword evidence="2" id="KW-0813">Transport</keyword>
<keyword evidence="3" id="KW-1003">Cell membrane</keyword>
<evidence type="ECO:0000256" key="5">
    <source>
        <dbReference type="ARBA" id="ARBA00022692"/>
    </source>
</evidence>
<dbReference type="InterPro" id="IPR055348">
    <property type="entry name" value="DctQ"/>
</dbReference>
<dbReference type="PANTHER" id="PTHR35011:SF2">
    <property type="entry name" value="2,3-DIKETO-L-GULONATE TRAP TRANSPORTER SMALL PERMEASE PROTEIN YIAM"/>
    <property type="match status" value="1"/>
</dbReference>
<evidence type="ECO:0000313" key="11">
    <source>
        <dbReference type="EMBL" id="SKA69310.1"/>
    </source>
</evidence>
<evidence type="ECO:0000313" key="12">
    <source>
        <dbReference type="Proteomes" id="UP000189733"/>
    </source>
</evidence>
<feature type="transmembrane region" description="Helical" evidence="9">
    <location>
        <begin position="93"/>
        <end position="114"/>
    </location>
</feature>
<dbReference type="PANTHER" id="PTHR35011">
    <property type="entry name" value="2,3-DIKETO-L-GULONATE TRAP TRANSPORTER SMALL PERMEASE PROTEIN YIAM"/>
    <property type="match status" value="1"/>
</dbReference>
<evidence type="ECO:0000256" key="2">
    <source>
        <dbReference type="ARBA" id="ARBA00022448"/>
    </source>
</evidence>
<dbReference type="GO" id="GO:0005886">
    <property type="term" value="C:plasma membrane"/>
    <property type="evidence" value="ECO:0007669"/>
    <property type="project" value="UniProtKB-SubCell"/>
</dbReference>
<keyword evidence="12" id="KW-1185">Reference proteome</keyword>
<dbReference type="STRING" id="1121442.SAMN02745702_01100"/>
<dbReference type="Pfam" id="PF04290">
    <property type="entry name" value="DctQ"/>
    <property type="match status" value="1"/>
</dbReference>
<organism evidence="11 12">
    <name type="scientific">Desulfobaculum bizertense DSM 18034</name>
    <dbReference type="NCBI Taxonomy" id="1121442"/>
    <lineage>
        <taxon>Bacteria</taxon>
        <taxon>Pseudomonadati</taxon>
        <taxon>Thermodesulfobacteriota</taxon>
        <taxon>Desulfovibrionia</taxon>
        <taxon>Desulfovibrionales</taxon>
        <taxon>Desulfovibrionaceae</taxon>
        <taxon>Desulfobaculum</taxon>
    </lineage>
</organism>
<evidence type="ECO:0000256" key="7">
    <source>
        <dbReference type="ARBA" id="ARBA00023136"/>
    </source>
</evidence>
<evidence type="ECO:0000256" key="1">
    <source>
        <dbReference type="ARBA" id="ARBA00004429"/>
    </source>
</evidence>
<keyword evidence="4" id="KW-0997">Cell inner membrane</keyword>
<protein>
    <submittedName>
        <fullName evidence="11">TRAP-type C4-dicarboxylate transport system, small permease component</fullName>
    </submittedName>
</protein>
<dbReference type="InterPro" id="IPR007387">
    <property type="entry name" value="TRAP_DctQ"/>
</dbReference>
<evidence type="ECO:0000256" key="9">
    <source>
        <dbReference type="SAM" id="Phobius"/>
    </source>
</evidence>